<dbReference type="SUPFAM" id="SSF53697">
    <property type="entry name" value="SIS domain"/>
    <property type="match status" value="1"/>
</dbReference>
<dbReference type="InterPro" id="IPR035466">
    <property type="entry name" value="GlmS/AgaS_SIS"/>
</dbReference>
<name>A0ABR7DAA2_9CLOT</name>
<dbReference type="PANTHER" id="PTHR10937">
    <property type="entry name" value="GLUCOSAMINE--FRUCTOSE-6-PHOSPHATE AMINOTRANSFERASE, ISOMERIZING"/>
    <property type="match status" value="1"/>
</dbReference>
<protein>
    <submittedName>
        <fullName evidence="3">SIS domain-containing protein</fullName>
    </submittedName>
</protein>
<gene>
    <name evidence="3" type="ORF">H8S20_05415</name>
</gene>
<evidence type="ECO:0000313" key="3">
    <source>
        <dbReference type="EMBL" id="MBC5628330.1"/>
    </source>
</evidence>
<keyword evidence="4" id="KW-1185">Reference proteome</keyword>
<proteinExistence type="predicted"/>
<dbReference type="InterPro" id="IPR001347">
    <property type="entry name" value="SIS_dom"/>
</dbReference>
<accession>A0ABR7DAA2</accession>
<dbReference type="RefSeq" id="WP_186859481.1">
    <property type="nucleotide sequence ID" value="NZ_JACOOO010000006.1"/>
</dbReference>
<evidence type="ECO:0000256" key="1">
    <source>
        <dbReference type="ARBA" id="ARBA00022737"/>
    </source>
</evidence>
<sequence length="354" mass="40155">MGTMLDCINRIPSIINNILDTRDNNYKELIDVLSKREEKIDELVFIASGTSYNSAFVAKNFIEDIAGIRVTLMYPNFFINYNKILNKNALYIIISQGGSTKVSFDSVNMLREKGYLVATITGSIESIIAKAGDIKIDMMCGKEEYLWRTIGYSSSVVNNYLIGLEIAKLYGKIDEEVYNKHIDMLRAIPNNHSNLVNKTLSWYEQNKDVLINNKLFMLTGADELWPVAQEADIKLMETVTCLTKSCELEESIHGPQNAFKKEMTIFILVDKNKDCDKALSIAEFCKKEAATCFIVGDKVLDHKDLEIEVVGESFKALEYITPFQVLCYLISCDIGRDLTTPIYPQLTKYINKTL</sequence>
<evidence type="ECO:0000259" key="2">
    <source>
        <dbReference type="PROSITE" id="PS51464"/>
    </source>
</evidence>
<dbReference type="PROSITE" id="PS51464">
    <property type="entry name" value="SIS"/>
    <property type="match status" value="1"/>
</dbReference>
<dbReference type="CDD" id="cd05008">
    <property type="entry name" value="SIS_GlmS_GlmD_1"/>
    <property type="match status" value="1"/>
</dbReference>
<evidence type="ECO:0000313" key="4">
    <source>
        <dbReference type="Proteomes" id="UP000596929"/>
    </source>
</evidence>
<keyword evidence="1" id="KW-0677">Repeat</keyword>
<dbReference type="Pfam" id="PF01380">
    <property type="entry name" value="SIS"/>
    <property type="match status" value="1"/>
</dbReference>
<feature type="domain" description="SIS" evidence="2">
    <location>
        <begin position="29"/>
        <end position="172"/>
    </location>
</feature>
<dbReference type="EMBL" id="JACOOO010000006">
    <property type="protein sequence ID" value="MBC5628330.1"/>
    <property type="molecule type" value="Genomic_DNA"/>
</dbReference>
<dbReference type="InterPro" id="IPR046348">
    <property type="entry name" value="SIS_dom_sf"/>
</dbReference>
<dbReference type="Gene3D" id="3.40.50.10490">
    <property type="entry name" value="Glucose-6-phosphate isomerase like protein, domain 1"/>
    <property type="match status" value="2"/>
</dbReference>
<reference evidence="3 4" key="1">
    <citation type="submission" date="2020-08" db="EMBL/GenBank/DDBJ databases">
        <title>Genome public.</title>
        <authorList>
            <person name="Liu C."/>
            <person name="Sun Q."/>
        </authorList>
    </citation>
    <scope>NUCLEOTIDE SEQUENCE [LARGE SCALE GENOMIC DNA]</scope>
    <source>
        <strain evidence="3 4">NSJ-6</strain>
    </source>
</reference>
<organism evidence="3 4">
    <name type="scientific">Clostridium hominis</name>
    <dbReference type="NCBI Taxonomy" id="2763036"/>
    <lineage>
        <taxon>Bacteria</taxon>
        <taxon>Bacillati</taxon>
        <taxon>Bacillota</taxon>
        <taxon>Clostridia</taxon>
        <taxon>Eubacteriales</taxon>
        <taxon>Clostridiaceae</taxon>
        <taxon>Clostridium</taxon>
    </lineage>
</organism>
<comment type="caution">
    <text evidence="3">The sequence shown here is derived from an EMBL/GenBank/DDBJ whole genome shotgun (WGS) entry which is preliminary data.</text>
</comment>
<dbReference type="Proteomes" id="UP000596929">
    <property type="component" value="Unassembled WGS sequence"/>
</dbReference>
<dbReference type="PANTHER" id="PTHR10937:SF17">
    <property type="entry name" value="GLUCOSAMINE-FRUCTOSE-6-PHOSPHATE AMINOTRANSFERASE"/>
    <property type="match status" value="1"/>
</dbReference>